<protein>
    <submittedName>
        <fullName evidence="3">Uncharacterized protein LOC108743815</fullName>
    </submittedName>
</protein>
<dbReference type="GeneID" id="108743815"/>
<name>A0A1W4XQ70_AGRPL</name>
<dbReference type="AlphaFoldDB" id="A0A1W4XQ70"/>
<feature type="chain" id="PRO_5010744662" evidence="1">
    <location>
        <begin position="20"/>
        <end position="104"/>
    </location>
</feature>
<feature type="signal peptide" evidence="1">
    <location>
        <begin position="1"/>
        <end position="19"/>
    </location>
</feature>
<dbReference type="KEGG" id="apln:108743815"/>
<evidence type="ECO:0000313" key="3">
    <source>
        <dbReference type="RefSeq" id="XP_018334912.1"/>
    </source>
</evidence>
<keyword evidence="2" id="KW-1185">Reference proteome</keyword>
<dbReference type="InParanoid" id="A0A1W4XQ70"/>
<gene>
    <name evidence="3" type="primary">LOC108743815</name>
</gene>
<evidence type="ECO:0000313" key="2">
    <source>
        <dbReference type="Proteomes" id="UP000192223"/>
    </source>
</evidence>
<keyword evidence="1" id="KW-0732">Signal</keyword>
<proteinExistence type="predicted"/>
<evidence type="ECO:0000256" key="1">
    <source>
        <dbReference type="SAM" id="SignalP"/>
    </source>
</evidence>
<reference evidence="3" key="1">
    <citation type="submission" date="2025-08" db="UniProtKB">
        <authorList>
            <consortium name="RefSeq"/>
        </authorList>
    </citation>
    <scope>IDENTIFICATION</scope>
    <source>
        <tissue evidence="3">Entire body</tissue>
    </source>
</reference>
<sequence>MILLRQLCVLILMFSFVYAKLNDGESELTESLTKNTILSSTLIPNPNEDMEGNHLSRKKRDPCGGGGCGCGGGGGKVIVIAQVSKKRSGGFRRSHGKGYGKFKG</sequence>
<accession>A0A1W4XQ70</accession>
<organism evidence="2 3">
    <name type="scientific">Agrilus planipennis</name>
    <name type="common">Emerald ash borer</name>
    <name type="synonym">Agrilus marcopoli</name>
    <dbReference type="NCBI Taxonomy" id="224129"/>
    <lineage>
        <taxon>Eukaryota</taxon>
        <taxon>Metazoa</taxon>
        <taxon>Ecdysozoa</taxon>
        <taxon>Arthropoda</taxon>
        <taxon>Hexapoda</taxon>
        <taxon>Insecta</taxon>
        <taxon>Pterygota</taxon>
        <taxon>Neoptera</taxon>
        <taxon>Endopterygota</taxon>
        <taxon>Coleoptera</taxon>
        <taxon>Polyphaga</taxon>
        <taxon>Elateriformia</taxon>
        <taxon>Buprestoidea</taxon>
        <taxon>Buprestidae</taxon>
        <taxon>Agrilinae</taxon>
        <taxon>Agrilus</taxon>
    </lineage>
</organism>
<dbReference type="RefSeq" id="XP_018334912.1">
    <property type="nucleotide sequence ID" value="XM_018479410.2"/>
</dbReference>
<dbReference type="Proteomes" id="UP000192223">
    <property type="component" value="Unplaced"/>
</dbReference>